<dbReference type="SUPFAM" id="SSF57716">
    <property type="entry name" value="Glucocorticoid receptor-like (DNA-binding domain)"/>
    <property type="match status" value="1"/>
</dbReference>
<evidence type="ECO:0000256" key="6">
    <source>
        <dbReference type="RuleBase" id="RU369073"/>
    </source>
</evidence>
<reference evidence="8" key="2">
    <citation type="submission" date="2025-09" db="UniProtKB">
        <authorList>
            <consortium name="Ensembl"/>
        </authorList>
    </citation>
    <scope>IDENTIFICATION</scope>
</reference>
<evidence type="ECO:0000256" key="1">
    <source>
        <dbReference type="ARBA" id="ARBA00022723"/>
    </source>
</evidence>
<dbReference type="GO" id="GO:0006357">
    <property type="term" value="P:regulation of transcription by RNA polymerase II"/>
    <property type="evidence" value="ECO:0007669"/>
    <property type="project" value="TreeGrafter"/>
</dbReference>
<keyword evidence="6" id="KW-0175">Coiled coil</keyword>
<evidence type="ECO:0000313" key="9">
    <source>
        <dbReference type="Proteomes" id="UP000694546"/>
    </source>
</evidence>
<evidence type="ECO:0000259" key="7">
    <source>
        <dbReference type="PROSITE" id="PS50950"/>
    </source>
</evidence>
<keyword evidence="1" id="KW-0479">Metal-binding</keyword>
<keyword evidence="3" id="KW-0862">Zinc</keyword>
<name>A0A8C4ZY95_GADMO</name>
<keyword evidence="6" id="KW-0131">Cell cycle</keyword>
<evidence type="ECO:0000256" key="4">
    <source>
        <dbReference type="ARBA" id="ARBA00023125"/>
    </source>
</evidence>
<feature type="domain" description="THAP-type" evidence="7">
    <location>
        <begin position="9"/>
        <end position="89"/>
    </location>
</feature>
<dbReference type="GO" id="GO:0003700">
    <property type="term" value="F:DNA-binding transcription factor activity"/>
    <property type="evidence" value="ECO:0007669"/>
    <property type="project" value="UniProtKB-UniRule"/>
</dbReference>
<keyword evidence="9" id="KW-1185">Reference proteome</keyword>
<dbReference type="GeneTree" id="ENSGT00940000177604"/>
<comment type="similarity">
    <text evidence="6">Belongs to the THAP1 family.</text>
</comment>
<evidence type="ECO:0000256" key="5">
    <source>
        <dbReference type="PROSITE-ProRule" id="PRU00309"/>
    </source>
</evidence>
<proteinExistence type="inferred from homology"/>
<dbReference type="Gene3D" id="6.20.210.20">
    <property type="entry name" value="THAP domain"/>
    <property type="match status" value="1"/>
</dbReference>
<comment type="subcellular location">
    <subcellularLocation>
        <location evidence="6">Nucleus</location>
        <location evidence="6">Nucleoplasm</location>
    </subcellularLocation>
</comment>
<dbReference type="AlphaFoldDB" id="A0A8C4ZY95"/>
<keyword evidence="6" id="KW-0539">Nucleus</keyword>
<accession>A0A8C4ZY95</accession>
<dbReference type="InterPro" id="IPR038441">
    <property type="entry name" value="THAP_Znf_sf"/>
</dbReference>
<dbReference type="Ensembl" id="ENSGMOT00000030105.1">
    <property type="protein sequence ID" value="ENSGMOP00000024015.1"/>
    <property type="gene ID" value="ENSGMOG00000035467.1"/>
</dbReference>
<dbReference type="InterPro" id="IPR006612">
    <property type="entry name" value="THAP_Znf"/>
</dbReference>
<dbReference type="GO" id="GO:0001935">
    <property type="term" value="P:endothelial cell proliferation"/>
    <property type="evidence" value="ECO:0007669"/>
    <property type="project" value="UniProtKB-UniRule"/>
</dbReference>
<evidence type="ECO:0000313" key="8">
    <source>
        <dbReference type="Ensembl" id="ENSGMOP00000024015.1"/>
    </source>
</evidence>
<evidence type="ECO:0000256" key="2">
    <source>
        <dbReference type="ARBA" id="ARBA00022771"/>
    </source>
</evidence>
<organism evidence="8 9">
    <name type="scientific">Gadus morhua</name>
    <name type="common">Atlantic cod</name>
    <dbReference type="NCBI Taxonomy" id="8049"/>
    <lineage>
        <taxon>Eukaryota</taxon>
        <taxon>Metazoa</taxon>
        <taxon>Chordata</taxon>
        <taxon>Craniata</taxon>
        <taxon>Vertebrata</taxon>
        <taxon>Euteleostomi</taxon>
        <taxon>Actinopterygii</taxon>
        <taxon>Neopterygii</taxon>
        <taxon>Teleostei</taxon>
        <taxon>Neoteleostei</taxon>
        <taxon>Acanthomorphata</taxon>
        <taxon>Zeiogadaria</taxon>
        <taxon>Gadariae</taxon>
        <taxon>Gadiformes</taxon>
        <taxon>Gadoidei</taxon>
        <taxon>Gadidae</taxon>
        <taxon>Gadus</taxon>
    </lineage>
</organism>
<reference evidence="8" key="1">
    <citation type="submission" date="2025-08" db="UniProtKB">
        <authorList>
            <consortium name="Ensembl"/>
        </authorList>
    </citation>
    <scope>IDENTIFICATION</scope>
</reference>
<keyword evidence="6" id="KW-0805">Transcription regulation</keyword>
<evidence type="ECO:0000256" key="3">
    <source>
        <dbReference type="ARBA" id="ARBA00022833"/>
    </source>
</evidence>
<dbReference type="PANTHER" id="PTHR46600">
    <property type="entry name" value="THAP DOMAIN-CONTAINING"/>
    <property type="match status" value="1"/>
</dbReference>
<keyword evidence="4 5" id="KW-0238">DNA-binding</keyword>
<sequence>MSDIGRRTVGSFCIAPGCSNEFYRLKESGGIVHFHVIPVKKPEVLRRWLAALKRLSPPMGPGQRVCSDHFIEADYIEEGKVQNITPSLNITPPLKTVTSFSRCTSCYSLQH</sequence>
<keyword evidence="2 5" id="KW-0863">Zinc-finger</keyword>
<dbReference type="Proteomes" id="UP000694546">
    <property type="component" value="Chromosome 2"/>
</dbReference>
<keyword evidence="6" id="KW-0804">Transcription</keyword>
<comment type="function">
    <text evidence="6">DNA-binding transcription regulator that regulates endothelial cell proliferation and G1/S cell-cycle progression. Specifically binds the 5'-[AT]NTNN[GT]GGCA[AGT]-3' core DNA sequence and acts by modulating expression of pRB-E2F cell-cycle target genes.</text>
</comment>
<dbReference type="GO" id="GO:0005654">
    <property type="term" value="C:nucleoplasm"/>
    <property type="evidence" value="ECO:0007669"/>
    <property type="project" value="UniProtKB-SubCell"/>
</dbReference>
<dbReference type="Pfam" id="PF05485">
    <property type="entry name" value="THAP"/>
    <property type="match status" value="1"/>
</dbReference>
<dbReference type="GO" id="GO:0008270">
    <property type="term" value="F:zinc ion binding"/>
    <property type="evidence" value="ECO:0007669"/>
    <property type="project" value="UniProtKB-KW"/>
</dbReference>
<dbReference type="GO" id="GO:0000978">
    <property type="term" value="F:RNA polymerase II cis-regulatory region sequence-specific DNA binding"/>
    <property type="evidence" value="ECO:0007669"/>
    <property type="project" value="TreeGrafter"/>
</dbReference>
<dbReference type="PROSITE" id="PS50950">
    <property type="entry name" value="ZF_THAP"/>
    <property type="match status" value="1"/>
</dbReference>
<dbReference type="SMART" id="SM00980">
    <property type="entry name" value="THAP"/>
    <property type="match status" value="1"/>
</dbReference>
<dbReference type="PANTHER" id="PTHR46600:SF7">
    <property type="entry name" value="SI:DKEY-228B2.6-RELATED"/>
    <property type="match status" value="1"/>
</dbReference>
<dbReference type="InterPro" id="IPR026516">
    <property type="entry name" value="THAP1/10"/>
</dbReference>
<protein>
    <recommendedName>
        <fullName evidence="6">THAP domain-containing protein 1</fullName>
    </recommendedName>
</protein>